<dbReference type="InterPro" id="IPR028889">
    <property type="entry name" value="USP"/>
</dbReference>
<name>A0A0N8BTB6_9CRUS</name>
<dbReference type="EC" id="3.4.19.12" evidence="3"/>
<dbReference type="EMBL" id="GDIQ01006774">
    <property type="protein sequence ID" value="JAN87963.1"/>
    <property type="molecule type" value="Transcribed_RNA"/>
</dbReference>
<gene>
    <name evidence="9" type="ORF">OUZ56_010919</name>
</gene>
<dbReference type="InterPro" id="IPR001394">
    <property type="entry name" value="Peptidase_C19_UCH"/>
</dbReference>
<dbReference type="GO" id="GO:0006508">
    <property type="term" value="P:proteolysis"/>
    <property type="evidence" value="ECO:0007669"/>
    <property type="project" value="UniProtKB-KW"/>
</dbReference>
<dbReference type="GO" id="GO:0004843">
    <property type="term" value="F:cysteine-type deubiquitinase activity"/>
    <property type="evidence" value="ECO:0007669"/>
    <property type="project" value="UniProtKB-EC"/>
</dbReference>
<keyword evidence="8" id="KW-0346">Stress response</keyword>
<dbReference type="Proteomes" id="UP001234178">
    <property type="component" value="Unassembled WGS sequence"/>
</dbReference>
<sequence length="553" mass="62502">MPGYVSSFQRDPKKTSEILFDNLKRNISAASLSKEDKHLPHQELNSVSFWIPNSHLYNLRSTSSHNVSREDTTQFPEELRMVNTCVGVQSIAKPANPSIKEVCSRQEVEPVVALFEDPIDLEFEKSSCWTYSAQKTPSGRKKPKPLIATELTNVKNLRKRASPTNPQKQQQEDKKVLDSAMESKTQPFPVKSFYGGNNRVSPIARSPTPVENKRVSNIPKLVNLDQPHDEPDSPFPQPGPSVITRSRSFSSQSFLPYEIGLKNFGNTCYVNATLQVLFALPGFTDDLVSAFKQVEDLPYFSGLFAQIIAARKTGLSHAVNVSTQNFVENLWTLHPSYLVREQQDANEFLVRLIEHLKSALPPGPANPVESHFQCEMIEVYHCVKCGKKKKNIQKNTSICLPFSESSCDLEQCLEAYMAEEERDLACSNCQATSMKISSKFRTLPSKLIMSVNRFSKDAKLAKHIVPPRLLDVRRFMENVEDVLPSQYALAAQIVHVGESKHFGHYVSHVYCEDGEWRYYNDTSILTVSLVDEIQSIDGDPAYVYFYIHQSPDE</sequence>
<dbReference type="InterPro" id="IPR018200">
    <property type="entry name" value="USP_CS"/>
</dbReference>
<dbReference type="PANTHER" id="PTHR24006">
    <property type="entry name" value="UBIQUITIN CARBOXYL-TERMINAL HYDROLASE"/>
    <property type="match status" value="1"/>
</dbReference>
<accession>A0A0N8BTB6</accession>
<dbReference type="PROSITE" id="PS00972">
    <property type="entry name" value="USP_1"/>
    <property type="match status" value="1"/>
</dbReference>
<evidence type="ECO:0000313" key="9">
    <source>
        <dbReference type="EMBL" id="KAK4005795.1"/>
    </source>
</evidence>
<comment type="similarity">
    <text evidence="2">Belongs to the peptidase C19 family.</text>
</comment>
<keyword evidence="10" id="KW-1185">Reference proteome</keyword>
<dbReference type="EMBL" id="JAOYFB010000002">
    <property type="protein sequence ID" value="KAK4005795.1"/>
    <property type="molecule type" value="Genomic_DNA"/>
</dbReference>
<dbReference type="Pfam" id="PF00443">
    <property type="entry name" value="UCH"/>
    <property type="match status" value="1"/>
</dbReference>
<organism evidence="8">
    <name type="scientific">Daphnia magna</name>
    <dbReference type="NCBI Taxonomy" id="35525"/>
    <lineage>
        <taxon>Eukaryota</taxon>
        <taxon>Metazoa</taxon>
        <taxon>Ecdysozoa</taxon>
        <taxon>Arthropoda</taxon>
        <taxon>Crustacea</taxon>
        <taxon>Branchiopoda</taxon>
        <taxon>Diplostraca</taxon>
        <taxon>Cladocera</taxon>
        <taxon>Anomopoda</taxon>
        <taxon>Daphniidae</taxon>
        <taxon>Daphnia</taxon>
    </lineage>
</organism>
<evidence type="ECO:0000313" key="10">
    <source>
        <dbReference type="Proteomes" id="UP001234178"/>
    </source>
</evidence>
<comment type="catalytic activity">
    <reaction evidence="1">
        <text>Thiol-dependent hydrolysis of ester, thioester, amide, peptide and isopeptide bonds formed by the C-terminal Gly of ubiquitin (a 76-residue protein attached to proteins as an intracellular targeting signal).</text>
        <dbReference type="EC" id="3.4.19.12"/>
    </reaction>
</comment>
<evidence type="ECO:0000259" key="7">
    <source>
        <dbReference type="PROSITE" id="PS50235"/>
    </source>
</evidence>
<dbReference type="SUPFAM" id="SSF54001">
    <property type="entry name" value="Cysteine proteinases"/>
    <property type="match status" value="1"/>
</dbReference>
<dbReference type="GO" id="GO:0016579">
    <property type="term" value="P:protein deubiquitination"/>
    <property type="evidence" value="ECO:0007669"/>
    <property type="project" value="InterPro"/>
</dbReference>
<feature type="region of interest" description="Disordered" evidence="6">
    <location>
        <begin position="152"/>
        <end position="216"/>
    </location>
</feature>
<evidence type="ECO:0000313" key="8">
    <source>
        <dbReference type="EMBL" id="JAN87963.1"/>
    </source>
</evidence>
<dbReference type="AlphaFoldDB" id="A0A0N8BTB6"/>
<dbReference type="CDD" id="cd02257">
    <property type="entry name" value="Peptidase_C19"/>
    <property type="match status" value="1"/>
</dbReference>
<dbReference type="GO" id="GO:0005829">
    <property type="term" value="C:cytosol"/>
    <property type="evidence" value="ECO:0007669"/>
    <property type="project" value="TreeGrafter"/>
</dbReference>
<evidence type="ECO:0000256" key="4">
    <source>
        <dbReference type="ARBA" id="ARBA00022670"/>
    </source>
</evidence>
<reference evidence="8" key="1">
    <citation type="submission" date="2015-10" db="EMBL/GenBank/DDBJ databases">
        <title>EvidentialGene: Evidence-directed Construction of Complete mRNA Transcriptomes without Genomes.</title>
        <authorList>
            <person name="Gilbert D.G."/>
        </authorList>
    </citation>
    <scope>NUCLEOTIDE SEQUENCE</scope>
</reference>
<feature type="domain" description="USP" evidence="7">
    <location>
        <begin position="259"/>
        <end position="549"/>
    </location>
</feature>
<dbReference type="GO" id="GO:0005634">
    <property type="term" value="C:nucleus"/>
    <property type="evidence" value="ECO:0007669"/>
    <property type="project" value="TreeGrafter"/>
</dbReference>
<evidence type="ECO:0000256" key="1">
    <source>
        <dbReference type="ARBA" id="ARBA00000707"/>
    </source>
</evidence>
<keyword evidence="4" id="KW-0645">Protease</keyword>
<evidence type="ECO:0000256" key="2">
    <source>
        <dbReference type="ARBA" id="ARBA00009085"/>
    </source>
</evidence>
<evidence type="ECO:0000256" key="3">
    <source>
        <dbReference type="ARBA" id="ARBA00012759"/>
    </source>
</evidence>
<proteinExistence type="inferred from homology"/>
<dbReference type="InterPro" id="IPR038765">
    <property type="entry name" value="Papain-like_cys_pep_sf"/>
</dbReference>
<dbReference type="PANTHER" id="PTHR24006:SF733">
    <property type="entry name" value="RE52890P"/>
    <property type="match status" value="1"/>
</dbReference>
<protein>
    <recommendedName>
        <fullName evidence="3">ubiquitinyl hydrolase 1</fullName>
        <ecNumber evidence="3">3.4.19.12</ecNumber>
    </recommendedName>
</protein>
<dbReference type="KEGG" id="dmk:116922414"/>
<dbReference type="OrthoDB" id="289038at2759"/>
<evidence type="ECO:0000256" key="5">
    <source>
        <dbReference type="ARBA" id="ARBA00022801"/>
    </source>
</evidence>
<dbReference type="PROSITE" id="PS50235">
    <property type="entry name" value="USP_3"/>
    <property type="match status" value="1"/>
</dbReference>
<reference evidence="9 10" key="2">
    <citation type="journal article" date="2023" name="Nucleic Acids Res.">
        <title>The hologenome of Daphnia magna reveals possible DNA methylation and microbiome-mediated evolution of the host genome.</title>
        <authorList>
            <person name="Chaturvedi A."/>
            <person name="Li X."/>
            <person name="Dhandapani V."/>
            <person name="Marshall H."/>
            <person name="Kissane S."/>
            <person name="Cuenca-Cambronero M."/>
            <person name="Asole G."/>
            <person name="Calvet F."/>
            <person name="Ruiz-Romero M."/>
            <person name="Marangio P."/>
            <person name="Guigo R."/>
            <person name="Rago D."/>
            <person name="Mirbahai L."/>
            <person name="Eastwood N."/>
            <person name="Colbourne J.K."/>
            <person name="Zhou J."/>
            <person name="Mallon E."/>
            <person name="Orsini L."/>
        </authorList>
    </citation>
    <scope>NUCLEOTIDE SEQUENCE [LARGE SCALE GENOMIC DNA]</scope>
    <source>
        <strain evidence="9">LRV0_1</strain>
    </source>
</reference>
<evidence type="ECO:0000256" key="6">
    <source>
        <dbReference type="SAM" id="MobiDB-lite"/>
    </source>
</evidence>
<dbReference type="InterPro" id="IPR050164">
    <property type="entry name" value="Peptidase_C19"/>
</dbReference>
<keyword evidence="5" id="KW-0378">Hydrolase</keyword>
<dbReference type="Gene3D" id="3.90.70.10">
    <property type="entry name" value="Cysteine proteinases"/>
    <property type="match status" value="1"/>
</dbReference>